<keyword evidence="6" id="KW-1185">Reference proteome</keyword>
<evidence type="ECO:0000256" key="1">
    <source>
        <dbReference type="ARBA" id="ARBA00023016"/>
    </source>
</evidence>
<dbReference type="InterPro" id="IPR037913">
    <property type="entry name" value="ACD_IbpA/B"/>
</dbReference>
<evidence type="ECO:0000256" key="3">
    <source>
        <dbReference type="RuleBase" id="RU003616"/>
    </source>
</evidence>
<keyword evidence="1" id="KW-0346">Stress response</keyword>
<reference evidence="5" key="1">
    <citation type="submission" date="2024-06" db="EMBL/GenBank/DDBJ databases">
        <authorList>
            <person name="Campbell A.G."/>
        </authorList>
    </citation>
    <scope>NUCLEOTIDE SEQUENCE</scope>
    <source>
        <strain evidence="5">EM17</strain>
    </source>
</reference>
<evidence type="ECO:0000313" key="5">
    <source>
        <dbReference type="EMBL" id="MER2290965.1"/>
    </source>
</evidence>
<sequence length="174" mass="19322">MRTYDVAPLFRSSIGFDRLFELLNQPERVETTAAWPPYNIEKVADDQYRITMAVAGFTPDEIELTQQDTVLLVSGQKKTPENERQYLHRGIAARTFRQTFNLADHVKVVGANLENGLLTVELKREVPEALKPRRIAIGGVTATYGQDNAPAQITESKVAQAKAAEPRVAEAKAA</sequence>
<dbReference type="CDD" id="cd06470">
    <property type="entry name" value="ACD_IbpA-B_like"/>
    <property type="match status" value="1"/>
</dbReference>
<dbReference type="InterPro" id="IPR008978">
    <property type="entry name" value="HSP20-like_chaperone"/>
</dbReference>
<dbReference type="Gene3D" id="2.60.40.790">
    <property type="match status" value="1"/>
</dbReference>
<comment type="caution">
    <text evidence="5">The sequence shown here is derived from an EMBL/GenBank/DDBJ whole genome shotgun (WGS) entry which is preliminary data.</text>
</comment>
<gene>
    <name evidence="5" type="ORF">ABS770_22170</name>
</gene>
<dbReference type="SUPFAM" id="SSF49764">
    <property type="entry name" value="HSP20-like chaperones"/>
    <property type="match status" value="1"/>
</dbReference>
<evidence type="ECO:0000256" key="2">
    <source>
        <dbReference type="PROSITE-ProRule" id="PRU00285"/>
    </source>
</evidence>
<dbReference type="Pfam" id="PF00011">
    <property type="entry name" value="HSP20"/>
    <property type="match status" value="1"/>
</dbReference>
<dbReference type="PANTHER" id="PTHR47062">
    <property type="match status" value="1"/>
</dbReference>
<dbReference type="InterPro" id="IPR002068">
    <property type="entry name" value="A-crystallin/Hsp20_dom"/>
</dbReference>
<dbReference type="Proteomes" id="UP001432995">
    <property type="component" value="Unassembled WGS sequence"/>
</dbReference>
<accession>A0ABV1R823</accession>
<protein>
    <submittedName>
        <fullName evidence="5">Hsp20 family protein</fullName>
    </submittedName>
</protein>
<evidence type="ECO:0000313" key="6">
    <source>
        <dbReference type="Proteomes" id="UP001432995"/>
    </source>
</evidence>
<name>A0ABV1R823_9HYPH</name>
<evidence type="ECO:0000259" key="4">
    <source>
        <dbReference type="PROSITE" id="PS01031"/>
    </source>
</evidence>
<organism evidence="5 6">
    <name type="scientific">Methylobacterium brachiatum</name>
    <dbReference type="NCBI Taxonomy" id="269660"/>
    <lineage>
        <taxon>Bacteria</taxon>
        <taxon>Pseudomonadati</taxon>
        <taxon>Pseudomonadota</taxon>
        <taxon>Alphaproteobacteria</taxon>
        <taxon>Hyphomicrobiales</taxon>
        <taxon>Methylobacteriaceae</taxon>
        <taxon>Methylobacterium</taxon>
    </lineage>
</organism>
<dbReference type="EMBL" id="JBELQD010000033">
    <property type="protein sequence ID" value="MER2290965.1"/>
    <property type="molecule type" value="Genomic_DNA"/>
</dbReference>
<dbReference type="PROSITE" id="PS01031">
    <property type="entry name" value="SHSP"/>
    <property type="match status" value="1"/>
</dbReference>
<feature type="domain" description="SHSP" evidence="4">
    <location>
        <begin position="29"/>
        <end position="140"/>
    </location>
</feature>
<dbReference type="PANTHER" id="PTHR47062:SF1">
    <property type="entry name" value="SMALL HEAT SHOCK PROTEIN IBPA"/>
    <property type="match status" value="1"/>
</dbReference>
<comment type="similarity">
    <text evidence="2 3">Belongs to the small heat shock protein (HSP20) family.</text>
</comment>
<dbReference type="RefSeq" id="WP_350379577.1">
    <property type="nucleotide sequence ID" value="NZ_JBELQD010000033.1"/>
</dbReference>
<proteinExistence type="inferred from homology"/>